<gene>
    <name evidence="4" type="ORF">I6N95_04885</name>
</gene>
<evidence type="ECO:0000313" key="5">
    <source>
        <dbReference type="Proteomes" id="UP000674938"/>
    </source>
</evidence>
<sequence length="194" mass="22761">MPKVTEEHKENMRRKIRRSAKKLFLEKGFRAVTMKDIVTASELSFGAVYSYYSNTSDIFLKLKEEEMSADQEDYQRIFNAISKSAIIEDYLVFLTKRLANIHETLIPATYDYLTYVEKGTHHNEISEIVYKQIDEQLQGFFQQTELVKEEEIINITAFLAVYVEGLYFQQAFIEKPATEKSLESLRYLLNKLLL</sequence>
<proteinExistence type="predicted"/>
<dbReference type="AlphaFoldDB" id="A0A940P8E9"/>
<dbReference type="PROSITE" id="PS50977">
    <property type="entry name" value="HTH_TETR_2"/>
    <property type="match status" value="1"/>
</dbReference>
<dbReference type="Gene3D" id="1.10.10.60">
    <property type="entry name" value="Homeodomain-like"/>
    <property type="match status" value="1"/>
</dbReference>
<evidence type="ECO:0000259" key="3">
    <source>
        <dbReference type="PROSITE" id="PS50977"/>
    </source>
</evidence>
<accession>A0A940P8E9</accession>
<evidence type="ECO:0000256" key="1">
    <source>
        <dbReference type="ARBA" id="ARBA00023125"/>
    </source>
</evidence>
<keyword evidence="1 2" id="KW-0238">DNA-binding</keyword>
<evidence type="ECO:0000256" key="2">
    <source>
        <dbReference type="PROSITE-ProRule" id="PRU00335"/>
    </source>
</evidence>
<comment type="caution">
    <text evidence="4">The sequence shown here is derived from an EMBL/GenBank/DDBJ whole genome shotgun (WGS) entry which is preliminary data.</text>
</comment>
<feature type="DNA-binding region" description="H-T-H motif" evidence="2">
    <location>
        <begin position="33"/>
        <end position="52"/>
    </location>
</feature>
<dbReference type="Proteomes" id="UP000674938">
    <property type="component" value="Unassembled WGS sequence"/>
</dbReference>
<dbReference type="GO" id="GO:0003677">
    <property type="term" value="F:DNA binding"/>
    <property type="evidence" value="ECO:0007669"/>
    <property type="project" value="UniProtKB-UniRule"/>
</dbReference>
<dbReference type="EMBL" id="JAEEGA010000002">
    <property type="protein sequence ID" value="MBP1040344.1"/>
    <property type="molecule type" value="Genomic_DNA"/>
</dbReference>
<organism evidence="4 5">
    <name type="scientific">Vagococcus allomyrinae</name>
    <dbReference type="NCBI Taxonomy" id="2794353"/>
    <lineage>
        <taxon>Bacteria</taxon>
        <taxon>Bacillati</taxon>
        <taxon>Bacillota</taxon>
        <taxon>Bacilli</taxon>
        <taxon>Lactobacillales</taxon>
        <taxon>Enterococcaceae</taxon>
        <taxon>Vagococcus</taxon>
    </lineage>
</organism>
<dbReference type="InterPro" id="IPR009057">
    <property type="entry name" value="Homeodomain-like_sf"/>
</dbReference>
<dbReference type="RefSeq" id="WP_209525236.1">
    <property type="nucleotide sequence ID" value="NZ_JAEEGA010000002.1"/>
</dbReference>
<protein>
    <submittedName>
        <fullName evidence="4">TetR/AcrR family transcriptional regulator</fullName>
    </submittedName>
</protein>
<reference evidence="4" key="1">
    <citation type="submission" date="2020-12" db="EMBL/GenBank/DDBJ databases">
        <title>Vagococcus allomyrinae sp. nov. and Enterococcus lavae sp. nov., isolated from the larvae of Allomyrina dichotoma.</title>
        <authorList>
            <person name="Lee S.D."/>
        </authorList>
    </citation>
    <scope>NUCLEOTIDE SEQUENCE</scope>
    <source>
        <strain evidence="4">BWB3-3</strain>
    </source>
</reference>
<dbReference type="InterPro" id="IPR001647">
    <property type="entry name" value="HTH_TetR"/>
</dbReference>
<name>A0A940P8E9_9ENTE</name>
<dbReference type="Gene3D" id="1.10.357.10">
    <property type="entry name" value="Tetracycline Repressor, domain 2"/>
    <property type="match status" value="1"/>
</dbReference>
<dbReference type="Pfam" id="PF00440">
    <property type="entry name" value="TetR_N"/>
    <property type="match status" value="1"/>
</dbReference>
<keyword evidence="5" id="KW-1185">Reference proteome</keyword>
<dbReference type="SUPFAM" id="SSF46689">
    <property type="entry name" value="Homeodomain-like"/>
    <property type="match status" value="1"/>
</dbReference>
<feature type="domain" description="HTH tetR-type" evidence="3">
    <location>
        <begin position="10"/>
        <end position="70"/>
    </location>
</feature>
<evidence type="ECO:0000313" key="4">
    <source>
        <dbReference type="EMBL" id="MBP1040344.1"/>
    </source>
</evidence>